<feature type="compositionally biased region" description="Acidic residues" evidence="1">
    <location>
        <begin position="133"/>
        <end position="156"/>
    </location>
</feature>
<sequence>MATPPDDETLLLDLNQAFYRAFAGRDAEQMATIWAKAAPVCCIHPGWPPLFGRDAVLEGWRRILQNPAQPPLEMLAPRVTLWGDVALVTCFERVEGQYLIASNLFVREGKGWKLSHHQAGPVATPPPGGASNDETDPDLDDLDDMDDDDEDDDDDLPPGSGTIH</sequence>
<dbReference type="SUPFAM" id="SSF54427">
    <property type="entry name" value="NTF2-like"/>
    <property type="match status" value="1"/>
</dbReference>
<accession>A0ABV7VAY1</accession>
<feature type="domain" description="SnoaL-like" evidence="2">
    <location>
        <begin position="13"/>
        <end position="119"/>
    </location>
</feature>
<evidence type="ECO:0000313" key="4">
    <source>
        <dbReference type="Proteomes" id="UP001595711"/>
    </source>
</evidence>
<keyword evidence="4" id="KW-1185">Reference proteome</keyword>
<dbReference type="Proteomes" id="UP001595711">
    <property type="component" value="Unassembled WGS sequence"/>
</dbReference>
<reference evidence="4" key="1">
    <citation type="journal article" date="2019" name="Int. J. Syst. Evol. Microbiol.">
        <title>The Global Catalogue of Microorganisms (GCM) 10K type strain sequencing project: providing services to taxonomists for standard genome sequencing and annotation.</title>
        <authorList>
            <consortium name="The Broad Institute Genomics Platform"/>
            <consortium name="The Broad Institute Genome Sequencing Center for Infectious Disease"/>
            <person name="Wu L."/>
            <person name="Ma J."/>
        </authorList>
    </citation>
    <scope>NUCLEOTIDE SEQUENCE [LARGE SCALE GENOMIC DNA]</scope>
    <source>
        <strain evidence="4">KCTC 42182</strain>
    </source>
</reference>
<dbReference type="Gene3D" id="3.10.450.50">
    <property type="match status" value="1"/>
</dbReference>
<dbReference type="PANTHER" id="PTHR34957">
    <property type="entry name" value="NUCLEAR TRANSPORT FACTOR 2 (NTF2) FAMILY PROTEIN"/>
    <property type="match status" value="1"/>
</dbReference>
<dbReference type="InterPro" id="IPR032710">
    <property type="entry name" value="NTF2-like_dom_sf"/>
</dbReference>
<evidence type="ECO:0000313" key="3">
    <source>
        <dbReference type="EMBL" id="MFC3674228.1"/>
    </source>
</evidence>
<proteinExistence type="predicted"/>
<protein>
    <submittedName>
        <fullName evidence="3">Nuclear transport factor 2 family protein</fullName>
    </submittedName>
</protein>
<feature type="region of interest" description="Disordered" evidence="1">
    <location>
        <begin position="116"/>
        <end position="164"/>
    </location>
</feature>
<comment type="caution">
    <text evidence="3">The sequence shown here is derived from an EMBL/GenBank/DDBJ whole genome shotgun (WGS) entry which is preliminary data.</text>
</comment>
<gene>
    <name evidence="3" type="ORF">ACFOOQ_01655</name>
</gene>
<dbReference type="RefSeq" id="WP_379720808.1">
    <property type="nucleotide sequence ID" value="NZ_JBHRYJ010000001.1"/>
</dbReference>
<evidence type="ECO:0000256" key="1">
    <source>
        <dbReference type="SAM" id="MobiDB-lite"/>
    </source>
</evidence>
<dbReference type="InterPro" id="IPR037401">
    <property type="entry name" value="SnoaL-like"/>
</dbReference>
<dbReference type="PANTHER" id="PTHR34957:SF1">
    <property type="entry name" value="NUCLEAR TRANSPORT FACTOR 2 (NTF2) FAMILY PROTEIN"/>
    <property type="match status" value="1"/>
</dbReference>
<dbReference type="Pfam" id="PF13474">
    <property type="entry name" value="SnoaL_3"/>
    <property type="match status" value="1"/>
</dbReference>
<dbReference type="EMBL" id="JBHRYJ010000001">
    <property type="protein sequence ID" value="MFC3674228.1"/>
    <property type="molecule type" value="Genomic_DNA"/>
</dbReference>
<organism evidence="3 4">
    <name type="scientific">Ferrovibrio xuzhouensis</name>
    <dbReference type="NCBI Taxonomy" id="1576914"/>
    <lineage>
        <taxon>Bacteria</taxon>
        <taxon>Pseudomonadati</taxon>
        <taxon>Pseudomonadota</taxon>
        <taxon>Alphaproteobacteria</taxon>
        <taxon>Rhodospirillales</taxon>
        <taxon>Rhodospirillaceae</taxon>
        <taxon>Ferrovibrio</taxon>
    </lineage>
</organism>
<name>A0ABV7VAY1_9PROT</name>
<evidence type="ECO:0000259" key="2">
    <source>
        <dbReference type="Pfam" id="PF13474"/>
    </source>
</evidence>